<dbReference type="GO" id="GO:0005524">
    <property type="term" value="F:ATP binding"/>
    <property type="evidence" value="ECO:0007669"/>
    <property type="project" value="UniProtKB-KW"/>
</dbReference>
<dbReference type="RefSeq" id="WP_146216676.1">
    <property type="nucleotide sequence ID" value="NZ_CAWNXA010000015.1"/>
</dbReference>
<dbReference type="EMBL" id="QICN01000015">
    <property type="protein sequence ID" value="PXV63746.1"/>
    <property type="molecule type" value="Genomic_DNA"/>
</dbReference>
<dbReference type="GO" id="GO:0009035">
    <property type="term" value="F:type I site-specific deoxyribonuclease activity"/>
    <property type="evidence" value="ECO:0007669"/>
    <property type="project" value="UniProtKB-EC"/>
</dbReference>
<proteinExistence type="predicted"/>
<protein>
    <recommendedName>
        <fullName evidence="1">Restriction endonuclease type I HsdR N-terminal domain-containing protein</fullName>
    </recommendedName>
</protein>
<dbReference type="GO" id="GO:0003677">
    <property type="term" value="F:DNA binding"/>
    <property type="evidence" value="ECO:0007669"/>
    <property type="project" value="UniProtKB-KW"/>
</dbReference>
<sequence>MSPTLGIREMSASYGELMLVEQPAIACLESLGWTHANLYTETFGEHGSEGRESEHQVVLTRRLRAALSRLNPDLPADVRDDAIGQAIDQLTRDRSKQLAVNANQA</sequence>
<evidence type="ECO:0000313" key="2">
    <source>
        <dbReference type="EMBL" id="PXV63746.1"/>
    </source>
</evidence>
<dbReference type="InterPro" id="IPR007409">
    <property type="entry name" value="Restrct_endonuc_type1_HsdR_N"/>
</dbReference>
<name>A0A318E2P5_9GAMM</name>
<dbReference type="Pfam" id="PF04313">
    <property type="entry name" value="HSDR_N"/>
    <property type="match status" value="1"/>
</dbReference>
<keyword evidence="3" id="KW-1185">Reference proteome</keyword>
<organism evidence="2 3">
    <name type="scientific">Sinimarinibacterium flocculans</name>
    <dbReference type="NCBI Taxonomy" id="985250"/>
    <lineage>
        <taxon>Bacteria</taxon>
        <taxon>Pseudomonadati</taxon>
        <taxon>Pseudomonadota</taxon>
        <taxon>Gammaproteobacteria</taxon>
        <taxon>Nevskiales</taxon>
        <taxon>Nevskiaceae</taxon>
        <taxon>Sinimarinibacterium</taxon>
    </lineage>
</organism>
<feature type="domain" description="Restriction endonuclease type I HsdR N-terminal" evidence="1">
    <location>
        <begin position="18"/>
        <end position="103"/>
    </location>
</feature>
<dbReference type="GO" id="GO:0009307">
    <property type="term" value="P:DNA restriction-modification system"/>
    <property type="evidence" value="ECO:0007669"/>
    <property type="project" value="UniProtKB-KW"/>
</dbReference>
<reference evidence="2 3" key="1">
    <citation type="submission" date="2018-04" db="EMBL/GenBank/DDBJ databases">
        <title>Genomic Encyclopedia of Type Strains, Phase IV (KMG-IV): sequencing the most valuable type-strain genomes for metagenomic binning, comparative biology and taxonomic classification.</title>
        <authorList>
            <person name="Goeker M."/>
        </authorList>
    </citation>
    <scope>NUCLEOTIDE SEQUENCE [LARGE SCALE GENOMIC DNA]</scope>
    <source>
        <strain evidence="2 3">DSM 104150</strain>
    </source>
</reference>
<accession>A0A318E2P5</accession>
<evidence type="ECO:0000313" key="3">
    <source>
        <dbReference type="Proteomes" id="UP000248330"/>
    </source>
</evidence>
<evidence type="ECO:0000259" key="1">
    <source>
        <dbReference type="Pfam" id="PF04313"/>
    </source>
</evidence>
<dbReference type="Proteomes" id="UP000248330">
    <property type="component" value="Unassembled WGS sequence"/>
</dbReference>
<comment type="caution">
    <text evidence="2">The sequence shown here is derived from an EMBL/GenBank/DDBJ whole genome shotgun (WGS) entry which is preliminary data.</text>
</comment>
<gene>
    <name evidence="2" type="ORF">C8D93_11555</name>
</gene>
<dbReference type="AlphaFoldDB" id="A0A318E2P5"/>